<dbReference type="SUPFAM" id="SSF88697">
    <property type="entry name" value="PUA domain-like"/>
    <property type="match status" value="1"/>
</dbReference>
<comment type="similarity">
    <text evidence="1">Belongs to the pseudouridine synthase TruB family.</text>
</comment>
<evidence type="ECO:0000259" key="5">
    <source>
        <dbReference type="SMART" id="SM01136"/>
    </source>
</evidence>
<dbReference type="GO" id="GO:0003723">
    <property type="term" value="F:RNA binding"/>
    <property type="evidence" value="ECO:0007669"/>
    <property type="project" value="InterPro"/>
</dbReference>
<protein>
    <submittedName>
        <fullName evidence="6">Pseudouridine synthase</fullName>
    </submittedName>
</protein>
<accession>A0A835YVX3</accession>
<dbReference type="Gene3D" id="2.30.130.10">
    <property type="entry name" value="PUA domain"/>
    <property type="match status" value="1"/>
</dbReference>
<sequence length="508" mass="55432">MDSPKSARKKAKKEKKAAAAATPDGGSAALPGPLAGAGEFIKPQDSVPKLDTSKWPLLLKNYDQLHVRTGHYTPIPSGCSPLKRELKEYIRYGVINLDKPANPSSHEVVAWIKRILRVEKTGHSGTLDPKVTGCLIVCIDRATRLVKAQQSAGKEYVAIVRLHAALESQAKLARAIETLTGALFQRPPLISAVKRQLRIRTIYASKLVEYDAARHLGIFWVSCEAGTYIRTLCVHLGHLTGVGGHMQELRRVRSGVLDENAHLVTMHDVLDAQHVYDTHKDETYLRRAVMPLEVLLRSFKRLVVKDSAVNAICYGAKLMLPGLLRFADGIEVGEEVVMISTKGEAIAVGVALMTTAVMATCDHGVVAKIKRVIMERDTYPRRWGLGPVAQRKKGLVKEGKLDKHGRATEATPAEWKAGYTDYADGAKKAPKKEEEGENGAAAAAEAEAVKEEPAEGGAAGDASAKKEKKEKKKKEKKEKRAAEEMDVGSSAEKPKKKKKDKKKGGESE</sequence>
<dbReference type="Pfam" id="PF01509">
    <property type="entry name" value="TruB_N"/>
    <property type="match status" value="1"/>
</dbReference>
<feature type="compositionally biased region" description="Low complexity" evidence="3">
    <location>
        <begin position="18"/>
        <end position="38"/>
    </location>
</feature>
<dbReference type="SMART" id="SM00359">
    <property type="entry name" value="PUA"/>
    <property type="match status" value="1"/>
</dbReference>
<dbReference type="GO" id="GO:1990481">
    <property type="term" value="P:mRNA pseudouridine synthesis"/>
    <property type="evidence" value="ECO:0007669"/>
    <property type="project" value="TreeGrafter"/>
</dbReference>
<feature type="domain" description="PUA" evidence="4">
    <location>
        <begin position="300"/>
        <end position="374"/>
    </location>
</feature>
<dbReference type="GO" id="GO:0031429">
    <property type="term" value="C:box H/ACA snoRNP complex"/>
    <property type="evidence" value="ECO:0007669"/>
    <property type="project" value="TreeGrafter"/>
</dbReference>
<proteinExistence type="inferred from homology"/>
<dbReference type="CDD" id="cd21148">
    <property type="entry name" value="PUA_Cbf5"/>
    <property type="match status" value="1"/>
</dbReference>
<dbReference type="Gene3D" id="3.30.2350.10">
    <property type="entry name" value="Pseudouridine synthase"/>
    <property type="match status" value="1"/>
</dbReference>
<evidence type="ECO:0000256" key="1">
    <source>
        <dbReference type="ARBA" id="ARBA00008999"/>
    </source>
</evidence>
<evidence type="ECO:0000256" key="3">
    <source>
        <dbReference type="SAM" id="MobiDB-lite"/>
    </source>
</evidence>
<dbReference type="NCBIfam" id="TIGR00425">
    <property type="entry name" value="CBF5"/>
    <property type="match status" value="1"/>
</dbReference>
<dbReference type="InterPro" id="IPR002478">
    <property type="entry name" value="PUA"/>
</dbReference>
<evidence type="ECO:0000256" key="2">
    <source>
        <dbReference type="ARBA" id="ARBA00023235"/>
    </source>
</evidence>
<dbReference type="InterPro" id="IPR015947">
    <property type="entry name" value="PUA-like_sf"/>
</dbReference>
<dbReference type="PANTHER" id="PTHR23127:SF0">
    <property type="entry name" value="H_ACA RIBONUCLEOPROTEIN COMPLEX SUBUNIT DKC1"/>
    <property type="match status" value="1"/>
</dbReference>
<comment type="caution">
    <text evidence="6">The sequence shown here is derived from an EMBL/GenBank/DDBJ whole genome shotgun (WGS) entry which is preliminary data.</text>
</comment>
<name>A0A835YVX3_9STRA</name>
<dbReference type="GO" id="GO:0009982">
    <property type="term" value="F:pseudouridine synthase activity"/>
    <property type="evidence" value="ECO:0007669"/>
    <property type="project" value="InterPro"/>
</dbReference>
<dbReference type="InterPro" id="IPR032819">
    <property type="entry name" value="TruB_C"/>
</dbReference>
<dbReference type="InterPro" id="IPR012960">
    <property type="entry name" value="Dyskerin-like"/>
</dbReference>
<dbReference type="InterPro" id="IPR036974">
    <property type="entry name" value="PUA_sf"/>
</dbReference>
<dbReference type="Pfam" id="PF08068">
    <property type="entry name" value="DKCLD"/>
    <property type="match status" value="1"/>
</dbReference>
<dbReference type="FunFam" id="3.30.2350.10:FF:000001">
    <property type="entry name" value="H/ACA ribonucleoprotein complex subunit CBF5"/>
    <property type="match status" value="1"/>
</dbReference>
<evidence type="ECO:0000313" key="7">
    <source>
        <dbReference type="Proteomes" id="UP000664859"/>
    </source>
</evidence>
<evidence type="ECO:0000313" key="6">
    <source>
        <dbReference type="EMBL" id="KAG5182391.1"/>
    </source>
</evidence>
<feature type="compositionally biased region" description="Basic residues" evidence="3">
    <location>
        <begin position="1"/>
        <end position="15"/>
    </location>
</feature>
<dbReference type="NCBIfam" id="TIGR00451">
    <property type="entry name" value="unchar_dom_2"/>
    <property type="match status" value="1"/>
</dbReference>
<dbReference type="CDD" id="cd02572">
    <property type="entry name" value="PseudoU_synth_hDyskerin"/>
    <property type="match status" value="1"/>
</dbReference>
<feature type="domain" description="Dyskerin-like" evidence="5">
    <location>
        <begin position="51"/>
        <end position="109"/>
    </location>
</feature>
<dbReference type="GO" id="GO:0031118">
    <property type="term" value="P:rRNA pseudouridine synthesis"/>
    <property type="evidence" value="ECO:0007669"/>
    <property type="project" value="TreeGrafter"/>
</dbReference>
<keyword evidence="7" id="KW-1185">Reference proteome</keyword>
<evidence type="ECO:0000259" key="4">
    <source>
        <dbReference type="SMART" id="SM00359"/>
    </source>
</evidence>
<reference evidence="6" key="1">
    <citation type="submission" date="2021-02" db="EMBL/GenBank/DDBJ databases">
        <title>First Annotated Genome of the Yellow-green Alga Tribonema minus.</title>
        <authorList>
            <person name="Mahan K.M."/>
        </authorList>
    </citation>
    <scope>NUCLEOTIDE SEQUENCE</scope>
    <source>
        <strain evidence="6">UTEX B ZZ1240</strain>
    </source>
</reference>
<dbReference type="OrthoDB" id="10250002at2759"/>
<dbReference type="Pfam" id="PF16198">
    <property type="entry name" value="TruB_C_2"/>
    <property type="match status" value="1"/>
</dbReference>
<dbReference type="Proteomes" id="UP000664859">
    <property type="component" value="Unassembled WGS sequence"/>
</dbReference>
<dbReference type="EMBL" id="JAFCMP010000246">
    <property type="protein sequence ID" value="KAG5182391.1"/>
    <property type="molecule type" value="Genomic_DNA"/>
</dbReference>
<keyword evidence="2" id="KW-0413">Isomerase</keyword>
<dbReference type="SMART" id="SM01136">
    <property type="entry name" value="DKCLD"/>
    <property type="match status" value="1"/>
</dbReference>
<dbReference type="SUPFAM" id="SSF55120">
    <property type="entry name" value="Pseudouridine synthase"/>
    <property type="match status" value="1"/>
</dbReference>
<dbReference type="NCBIfam" id="NF003280">
    <property type="entry name" value="PRK04270.1"/>
    <property type="match status" value="1"/>
</dbReference>
<dbReference type="GO" id="GO:0031120">
    <property type="term" value="P:snRNA pseudouridine synthesis"/>
    <property type="evidence" value="ECO:0007669"/>
    <property type="project" value="TreeGrafter"/>
</dbReference>
<feature type="compositionally biased region" description="Basic residues" evidence="3">
    <location>
        <begin position="466"/>
        <end position="477"/>
    </location>
</feature>
<dbReference type="PANTHER" id="PTHR23127">
    <property type="entry name" value="CENTROMERE/MICROTUBULE BINDING PROTEIN CBF5"/>
    <property type="match status" value="1"/>
</dbReference>
<dbReference type="InterPro" id="IPR002501">
    <property type="entry name" value="PsdUridine_synth_N"/>
</dbReference>
<dbReference type="InterPro" id="IPR020103">
    <property type="entry name" value="PsdUridine_synth_cat_dom_sf"/>
</dbReference>
<organism evidence="6 7">
    <name type="scientific">Tribonema minus</name>
    <dbReference type="NCBI Taxonomy" id="303371"/>
    <lineage>
        <taxon>Eukaryota</taxon>
        <taxon>Sar</taxon>
        <taxon>Stramenopiles</taxon>
        <taxon>Ochrophyta</taxon>
        <taxon>PX clade</taxon>
        <taxon>Xanthophyceae</taxon>
        <taxon>Tribonematales</taxon>
        <taxon>Tribonemataceae</taxon>
        <taxon>Tribonema</taxon>
    </lineage>
</organism>
<feature type="region of interest" description="Disordered" evidence="3">
    <location>
        <begin position="1"/>
        <end position="45"/>
    </location>
</feature>
<dbReference type="Pfam" id="PF01472">
    <property type="entry name" value="PUA"/>
    <property type="match status" value="1"/>
</dbReference>
<dbReference type="GO" id="GO:0000495">
    <property type="term" value="P:box H/ACA sno(s)RNA 3'-end processing"/>
    <property type="evidence" value="ECO:0007669"/>
    <property type="project" value="TreeGrafter"/>
</dbReference>
<gene>
    <name evidence="6" type="ORF">JKP88DRAFT_221100</name>
</gene>
<dbReference type="PROSITE" id="PS50890">
    <property type="entry name" value="PUA"/>
    <property type="match status" value="1"/>
</dbReference>
<feature type="region of interest" description="Disordered" evidence="3">
    <location>
        <begin position="426"/>
        <end position="508"/>
    </location>
</feature>
<dbReference type="AlphaFoldDB" id="A0A835YVX3"/>
<dbReference type="InterPro" id="IPR004521">
    <property type="entry name" value="Uncharacterised_CHP00451"/>
</dbReference>
<dbReference type="InterPro" id="IPR004802">
    <property type="entry name" value="tRNA_PsdUridine_synth_B_fam"/>
</dbReference>